<dbReference type="InterPro" id="IPR004146">
    <property type="entry name" value="DC1"/>
</dbReference>
<sequence>MGRLKLNSDPSPRLKHFSHPHELELCTQIHNPTLCSGCKLPPLNQMYTCKPCKFTLHLSCTQFPELINHPSHPDHPLALLSKSKYSGGLFNCDACNHRGDGFSYHCSDCEYDLHVTCASKPLKITHQLHQCQLELTFKNPYADAKGFSCDVCHKIGIKQWLYRCGTCDFDVHLDCSNSAPISAVQGSTILQQHHSFPGATSLHNQFQQPPMAAGMRPNQCVHSASTTGATGNQLPQTPILSGQVMPNQYTQASLGTAQARSSLLFHSAGTGSTIPQHQSLQPPLIQGPVRHDIYTQPPGTNKDLMNAAVQGLVEGAAQQVGQSIMQGFIGGGKNSDGNEGSSILRSFFAISLWISALKRSIGTEVNSANSAAKCRRTKEGDKGCSLVTDKFGTDKWTLGLTHTLKASSKGRGLPKPYKETNYPSHIRCGTLNTPRTLRLVNWSVDNIIWGFNIGEERIGVGLTLIP</sequence>
<keyword evidence="5" id="KW-1185">Reference proteome</keyword>
<comment type="caution">
    <text evidence="4">The sequence shown here is derived from an EMBL/GenBank/DDBJ whole genome shotgun (WGS) entry which is preliminary data.</text>
</comment>
<dbReference type="Pfam" id="PF03107">
    <property type="entry name" value="C1_2"/>
    <property type="match status" value="3"/>
</dbReference>
<evidence type="ECO:0000313" key="4">
    <source>
        <dbReference type="EMBL" id="KAK4362706.1"/>
    </source>
</evidence>
<dbReference type="SUPFAM" id="SSF57889">
    <property type="entry name" value="Cysteine-rich domain"/>
    <property type="match status" value="2"/>
</dbReference>
<feature type="domain" description="DC1" evidence="3">
    <location>
        <begin position="70"/>
        <end position="118"/>
    </location>
</feature>
<dbReference type="PANTHER" id="PTHR46288:SF22">
    <property type="entry name" value="DC1 DOMAIN-CONTAINING PROTEIN"/>
    <property type="match status" value="1"/>
</dbReference>
<dbReference type="InterPro" id="IPR046349">
    <property type="entry name" value="C1-like_sf"/>
</dbReference>
<feature type="domain" description="DC1" evidence="3">
    <location>
        <begin position="128"/>
        <end position="175"/>
    </location>
</feature>
<feature type="region of interest" description="Disordered" evidence="2">
    <location>
        <begin position="211"/>
        <end position="234"/>
    </location>
</feature>
<reference evidence="4" key="1">
    <citation type="submission" date="2023-12" db="EMBL/GenBank/DDBJ databases">
        <title>Genome assembly of Anisodus tanguticus.</title>
        <authorList>
            <person name="Wang Y.-J."/>
        </authorList>
    </citation>
    <scope>NUCLEOTIDE SEQUENCE</scope>
    <source>
        <strain evidence="4">KB-2021</strain>
        <tissue evidence="4">Leaf</tissue>
    </source>
</reference>
<dbReference type="EMBL" id="JAVYJV010000009">
    <property type="protein sequence ID" value="KAK4362706.1"/>
    <property type="molecule type" value="Genomic_DNA"/>
</dbReference>
<feature type="compositionally biased region" description="Polar residues" evidence="2">
    <location>
        <begin position="220"/>
        <end position="234"/>
    </location>
</feature>
<dbReference type="AlphaFoldDB" id="A0AAE1S548"/>
<evidence type="ECO:0000313" key="5">
    <source>
        <dbReference type="Proteomes" id="UP001291623"/>
    </source>
</evidence>
<proteinExistence type="predicted"/>
<accession>A0AAE1S548</accession>
<name>A0AAE1S548_9SOLA</name>
<evidence type="ECO:0000256" key="1">
    <source>
        <dbReference type="ARBA" id="ARBA00022737"/>
    </source>
</evidence>
<dbReference type="PANTHER" id="PTHR46288">
    <property type="entry name" value="PHORBOL-ESTER/DAG-TYPE DOMAIN-CONTAINING PROTEIN"/>
    <property type="match status" value="1"/>
</dbReference>
<dbReference type="Proteomes" id="UP001291623">
    <property type="component" value="Unassembled WGS sequence"/>
</dbReference>
<keyword evidence="1" id="KW-0677">Repeat</keyword>
<gene>
    <name evidence="4" type="ORF">RND71_017947</name>
</gene>
<organism evidence="4 5">
    <name type="scientific">Anisodus tanguticus</name>
    <dbReference type="NCBI Taxonomy" id="243964"/>
    <lineage>
        <taxon>Eukaryota</taxon>
        <taxon>Viridiplantae</taxon>
        <taxon>Streptophyta</taxon>
        <taxon>Embryophyta</taxon>
        <taxon>Tracheophyta</taxon>
        <taxon>Spermatophyta</taxon>
        <taxon>Magnoliopsida</taxon>
        <taxon>eudicotyledons</taxon>
        <taxon>Gunneridae</taxon>
        <taxon>Pentapetalae</taxon>
        <taxon>asterids</taxon>
        <taxon>lamiids</taxon>
        <taxon>Solanales</taxon>
        <taxon>Solanaceae</taxon>
        <taxon>Solanoideae</taxon>
        <taxon>Hyoscyameae</taxon>
        <taxon>Anisodus</taxon>
    </lineage>
</organism>
<protein>
    <recommendedName>
        <fullName evidence="3">DC1 domain-containing protein</fullName>
    </recommendedName>
</protein>
<feature type="domain" description="DC1" evidence="3">
    <location>
        <begin position="17"/>
        <end position="60"/>
    </location>
</feature>
<evidence type="ECO:0000259" key="3">
    <source>
        <dbReference type="Pfam" id="PF03107"/>
    </source>
</evidence>
<evidence type="ECO:0000256" key="2">
    <source>
        <dbReference type="SAM" id="MobiDB-lite"/>
    </source>
</evidence>